<accession>A0A7D9IRH8</accession>
<keyword evidence="7" id="KW-0256">Endoplasmic reticulum</keyword>
<gene>
    <name evidence="13" type="ORF">PACLA_8A022822</name>
</gene>
<comment type="subcellular location">
    <subcellularLocation>
        <location evidence="1">Endoplasmic reticulum membrane</location>
        <topology evidence="1">Multi-pass membrane protein</topology>
    </subcellularLocation>
</comment>
<name>A0A7D9IRH8_PARCT</name>
<dbReference type="PANTHER" id="PTHR45630">
    <property type="entry name" value="CATION-TRANSPORTING ATPASE-RELATED"/>
    <property type="match status" value="1"/>
</dbReference>
<dbReference type="GO" id="GO:0015662">
    <property type="term" value="F:P-type ion transporter activity"/>
    <property type="evidence" value="ECO:0007669"/>
    <property type="project" value="TreeGrafter"/>
</dbReference>
<dbReference type="GO" id="GO:0019829">
    <property type="term" value="F:ATPase-coupled monoatomic cation transmembrane transporter activity"/>
    <property type="evidence" value="ECO:0007669"/>
    <property type="project" value="TreeGrafter"/>
</dbReference>
<reference evidence="13" key="1">
    <citation type="submission" date="2020-04" db="EMBL/GenBank/DDBJ databases">
        <authorList>
            <person name="Alioto T."/>
            <person name="Alioto T."/>
            <person name="Gomez Garrido J."/>
        </authorList>
    </citation>
    <scope>NUCLEOTIDE SEQUENCE</scope>
    <source>
        <strain evidence="13">A484AB</strain>
    </source>
</reference>
<dbReference type="GO" id="GO:0046872">
    <property type="term" value="F:metal ion binding"/>
    <property type="evidence" value="ECO:0007669"/>
    <property type="project" value="UniProtKB-KW"/>
</dbReference>
<dbReference type="Gene3D" id="3.40.50.1000">
    <property type="entry name" value="HAD superfamily/HAD-like"/>
    <property type="match status" value="1"/>
</dbReference>
<dbReference type="EMBL" id="CACRXK020007778">
    <property type="protein sequence ID" value="CAB4013152.1"/>
    <property type="molecule type" value="Genomic_DNA"/>
</dbReference>
<comment type="caution">
    <text evidence="13">The sequence shown here is derived from an EMBL/GenBank/DDBJ whole genome shotgun (WGS) entry which is preliminary data.</text>
</comment>
<evidence type="ECO:0000256" key="9">
    <source>
        <dbReference type="ARBA" id="ARBA00022842"/>
    </source>
</evidence>
<evidence type="ECO:0000256" key="12">
    <source>
        <dbReference type="ARBA" id="ARBA00023136"/>
    </source>
</evidence>
<dbReference type="Proteomes" id="UP001152795">
    <property type="component" value="Unassembled WGS sequence"/>
</dbReference>
<dbReference type="OrthoDB" id="48943at2759"/>
<keyword evidence="10" id="KW-1278">Translocase</keyword>
<keyword evidence="5" id="KW-0479">Metal-binding</keyword>
<dbReference type="GO" id="GO:0140567">
    <property type="term" value="F:membrane protein dislocase activity"/>
    <property type="evidence" value="ECO:0007669"/>
    <property type="project" value="TreeGrafter"/>
</dbReference>
<keyword evidence="3" id="KW-0813">Transport</keyword>
<evidence type="ECO:0000256" key="5">
    <source>
        <dbReference type="ARBA" id="ARBA00022723"/>
    </source>
</evidence>
<dbReference type="FunFam" id="3.40.50.1000:FF:000056">
    <property type="entry name" value="Cation-transporting ATPase"/>
    <property type="match status" value="1"/>
</dbReference>
<keyword evidence="12" id="KW-0472">Membrane</keyword>
<dbReference type="GO" id="GO:0006874">
    <property type="term" value="P:intracellular calcium ion homeostasis"/>
    <property type="evidence" value="ECO:0007669"/>
    <property type="project" value="TreeGrafter"/>
</dbReference>
<keyword evidence="8" id="KW-0067">ATP-binding</keyword>
<keyword evidence="9" id="KW-0460">Magnesium</keyword>
<keyword evidence="14" id="KW-1185">Reference proteome</keyword>
<feature type="non-terminal residue" evidence="13">
    <location>
        <position position="1"/>
    </location>
</feature>
<sequence>MTWQGARVLALGYKNLGELQAKDIRELKRGSVECDLTFAGFVIISCPLKATSRNAIKEIQHASHHTVMITGDNPLTACHVAQELKLTRKQTLVLTASGDNSGEEQMWCWQSLDKTTTLPLVPDGGVKKLKQNFDLCVTGEAFPLLQSNGPLSKSLSLLWPVVKVYARVAPKQKEFVVTKMKSLGYVTLMCGDGTNDVGALKHADV</sequence>
<evidence type="ECO:0000256" key="11">
    <source>
        <dbReference type="ARBA" id="ARBA00022989"/>
    </source>
</evidence>
<evidence type="ECO:0000256" key="2">
    <source>
        <dbReference type="ARBA" id="ARBA00006000"/>
    </source>
</evidence>
<dbReference type="InterPro" id="IPR036412">
    <property type="entry name" value="HAD-like_sf"/>
</dbReference>
<dbReference type="GO" id="GO:0005524">
    <property type="term" value="F:ATP binding"/>
    <property type="evidence" value="ECO:0007669"/>
    <property type="project" value="UniProtKB-KW"/>
</dbReference>
<evidence type="ECO:0000256" key="1">
    <source>
        <dbReference type="ARBA" id="ARBA00004477"/>
    </source>
</evidence>
<dbReference type="AlphaFoldDB" id="A0A7D9IRH8"/>
<dbReference type="SUPFAM" id="SSF56784">
    <property type="entry name" value="HAD-like"/>
    <property type="match status" value="1"/>
</dbReference>
<evidence type="ECO:0000313" key="13">
    <source>
        <dbReference type="EMBL" id="CAB4013152.1"/>
    </source>
</evidence>
<evidence type="ECO:0000256" key="6">
    <source>
        <dbReference type="ARBA" id="ARBA00022741"/>
    </source>
</evidence>
<evidence type="ECO:0000256" key="7">
    <source>
        <dbReference type="ARBA" id="ARBA00022824"/>
    </source>
</evidence>
<evidence type="ECO:0000256" key="4">
    <source>
        <dbReference type="ARBA" id="ARBA00022692"/>
    </source>
</evidence>
<comment type="similarity">
    <text evidence="2">Belongs to the cation transport ATPase (P-type) (TC 3.A.3) family. Type V subfamily.</text>
</comment>
<dbReference type="GO" id="GO:0005789">
    <property type="term" value="C:endoplasmic reticulum membrane"/>
    <property type="evidence" value="ECO:0007669"/>
    <property type="project" value="UniProtKB-SubCell"/>
</dbReference>
<evidence type="ECO:0000256" key="8">
    <source>
        <dbReference type="ARBA" id="ARBA00022840"/>
    </source>
</evidence>
<evidence type="ECO:0000313" key="14">
    <source>
        <dbReference type="Proteomes" id="UP001152795"/>
    </source>
</evidence>
<protein>
    <submittedName>
        <fullName evidence="13">Manganese-transporting ATPase 13A1</fullName>
    </submittedName>
</protein>
<dbReference type="InterPro" id="IPR023214">
    <property type="entry name" value="HAD_sf"/>
</dbReference>
<dbReference type="GO" id="GO:0140569">
    <property type="term" value="P:extraction of mislocalized protein from ER membrane"/>
    <property type="evidence" value="ECO:0007669"/>
    <property type="project" value="TreeGrafter"/>
</dbReference>
<dbReference type="PANTHER" id="PTHR45630:SF7">
    <property type="entry name" value="ENDOPLASMIC RETICULUM TRANSMEMBRANE HELIX TRANSLOCASE"/>
    <property type="match status" value="1"/>
</dbReference>
<organism evidence="13 14">
    <name type="scientific">Paramuricea clavata</name>
    <name type="common">Red gorgonian</name>
    <name type="synonym">Violescent sea-whip</name>
    <dbReference type="NCBI Taxonomy" id="317549"/>
    <lineage>
        <taxon>Eukaryota</taxon>
        <taxon>Metazoa</taxon>
        <taxon>Cnidaria</taxon>
        <taxon>Anthozoa</taxon>
        <taxon>Octocorallia</taxon>
        <taxon>Malacalcyonacea</taxon>
        <taxon>Plexauridae</taxon>
        <taxon>Paramuricea</taxon>
    </lineage>
</organism>
<keyword evidence="11" id="KW-1133">Transmembrane helix</keyword>
<dbReference type="InterPro" id="IPR006544">
    <property type="entry name" value="P-type_TPase_V"/>
</dbReference>
<proteinExistence type="inferred from homology"/>
<keyword evidence="6" id="KW-0547">Nucleotide-binding</keyword>
<evidence type="ECO:0000256" key="3">
    <source>
        <dbReference type="ARBA" id="ARBA00022448"/>
    </source>
</evidence>
<evidence type="ECO:0000256" key="10">
    <source>
        <dbReference type="ARBA" id="ARBA00022967"/>
    </source>
</evidence>
<keyword evidence="4" id="KW-0812">Transmembrane</keyword>